<dbReference type="Proteomes" id="UP001596528">
    <property type="component" value="Unassembled WGS sequence"/>
</dbReference>
<gene>
    <name evidence="2" type="ORF">ACFQWB_12835</name>
</gene>
<proteinExistence type="predicted"/>
<organism evidence="2 3">
    <name type="scientific">Paenibacillus thermoaerophilus</name>
    <dbReference type="NCBI Taxonomy" id="1215385"/>
    <lineage>
        <taxon>Bacteria</taxon>
        <taxon>Bacillati</taxon>
        <taxon>Bacillota</taxon>
        <taxon>Bacilli</taxon>
        <taxon>Bacillales</taxon>
        <taxon>Paenibacillaceae</taxon>
        <taxon>Paenibacillus</taxon>
    </lineage>
</organism>
<comment type="caution">
    <text evidence="2">The sequence shown here is derived from an EMBL/GenBank/DDBJ whole genome shotgun (WGS) entry which is preliminary data.</text>
</comment>
<keyword evidence="3" id="KW-1185">Reference proteome</keyword>
<evidence type="ECO:0000313" key="3">
    <source>
        <dbReference type="Proteomes" id="UP001596528"/>
    </source>
</evidence>
<protein>
    <recommendedName>
        <fullName evidence="4">PH domain-containing protein</fullName>
    </recommendedName>
</protein>
<keyword evidence="1" id="KW-1133">Transmembrane helix</keyword>
<evidence type="ECO:0000256" key="1">
    <source>
        <dbReference type="SAM" id="Phobius"/>
    </source>
</evidence>
<reference evidence="3" key="1">
    <citation type="journal article" date="2019" name="Int. J. Syst. Evol. Microbiol.">
        <title>The Global Catalogue of Microorganisms (GCM) 10K type strain sequencing project: providing services to taxonomists for standard genome sequencing and annotation.</title>
        <authorList>
            <consortium name="The Broad Institute Genomics Platform"/>
            <consortium name="The Broad Institute Genome Sequencing Center for Infectious Disease"/>
            <person name="Wu L."/>
            <person name="Ma J."/>
        </authorList>
    </citation>
    <scope>NUCLEOTIDE SEQUENCE [LARGE SCALE GENOMIC DNA]</scope>
    <source>
        <strain evidence="3">JCM 18657</strain>
    </source>
</reference>
<name>A0ABW2V6E5_9BACL</name>
<feature type="transmembrane region" description="Helical" evidence="1">
    <location>
        <begin position="42"/>
        <end position="60"/>
    </location>
</feature>
<sequence length="169" mass="19687">MSRKWERMVERNAKKSNKLRQKQGKPALTRQADFEIVKGRSLVLPIAFLLIALFFLLTAAPDTSGSYWFTVLSYPALAALYYFVYRPYLKIGKDWLGVRRWFIEQRIAAADVKSVIRSGGHIVLEYNKQGKTSRLVFSKVLNLYPIEKLDESLRRFAAQHGVRYELERK</sequence>
<keyword evidence="1" id="KW-0472">Membrane</keyword>
<accession>A0ABW2V6E5</accession>
<keyword evidence="1" id="KW-0812">Transmembrane</keyword>
<dbReference type="EMBL" id="JBHTGQ010000028">
    <property type="protein sequence ID" value="MFC7750806.1"/>
    <property type="molecule type" value="Genomic_DNA"/>
</dbReference>
<feature type="transmembrane region" description="Helical" evidence="1">
    <location>
        <begin position="66"/>
        <end position="85"/>
    </location>
</feature>
<dbReference type="RefSeq" id="WP_379253069.1">
    <property type="nucleotide sequence ID" value="NZ_JBHTGQ010000028.1"/>
</dbReference>
<evidence type="ECO:0008006" key="4">
    <source>
        <dbReference type="Google" id="ProtNLM"/>
    </source>
</evidence>
<evidence type="ECO:0000313" key="2">
    <source>
        <dbReference type="EMBL" id="MFC7750806.1"/>
    </source>
</evidence>